<name>A0AAD4BBI0_BOLED</name>
<feature type="region of interest" description="Disordered" evidence="1">
    <location>
        <begin position="1"/>
        <end position="58"/>
    </location>
</feature>
<accession>A0AAD4BBI0</accession>
<comment type="caution">
    <text evidence="2">The sequence shown here is derived from an EMBL/GenBank/DDBJ whole genome shotgun (WGS) entry which is preliminary data.</text>
</comment>
<protein>
    <submittedName>
        <fullName evidence="2">Uncharacterized protein</fullName>
    </submittedName>
</protein>
<sequence>MTDTLVVDIQTPSASDPHCECVGQEKGKEEVPAPGDRPPHSLSSSCSTPTDEKEEMISERQPTFGLRRVLAGFNAMLHHSGPEWRTENKRSSVNDDVVGWSGQIPLPSDSSTIILIYASFQFQPMIDIGERLRQLTIAVEQLLDCSAVDVPFTFFTNDGHGFIHFCNCQTAQVRGSPSACRLGPHCSITEPRNDLEDATNQGHHTLSRYRKYGGKRDLERSITAFERALSLCLLKVVVLRAGMTPSRTSLKLELYRNALVARPSTLIQLDVVHFARFKKRRDEVEVA</sequence>
<evidence type="ECO:0000313" key="2">
    <source>
        <dbReference type="EMBL" id="KAF8416788.1"/>
    </source>
</evidence>
<gene>
    <name evidence="2" type="ORF">L210DRAFT_3656390</name>
</gene>
<evidence type="ECO:0000313" key="3">
    <source>
        <dbReference type="Proteomes" id="UP001194468"/>
    </source>
</evidence>
<evidence type="ECO:0000256" key="1">
    <source>
        <dbReference type="SAM" id="MobiDB-lite"/>
    </source>
</evidence>
<reference evidence="2" key="1">
    <citation type="submission" date="2019-10" db="EMBL/GenBank/DDBJ databases">
        <authorList>
            <consortium name="DOE Joint Genome Institute"/>
            <person name="Kuo A."/>
            <person name="Miyauchi S."/>
            <person name="Kiss E."/>
            <person name="Drula E."/>
            <person name="Kohler A."/>
            <person name="Sanchez-Garcia M."/>
            <person name="Andreopoulos B."/>
            <person name="Barry K.W."/>
            <person name="Bonito G."/>
            <person name="Buee M."/>
            <person name="Carver A."/>
            <person name="Chen C."/>
            <person name="Cichocki N."/>
            <person name="Clum A."/>
            <person name="Culley D."/>
            <person name="Crous P.W."/>
            <person name="Fauchery L."/>
            <person name="Girlanda M."/>
            <person name="Hayes R."/>
            <person name="Keri Z."/>
            <person name="LaButti K."/>
            <person name="Lipzen A."/>
            <person name="Lombard V."/>
            <person name="Magnuson J."/>
            <person name="Maillard F."/>
            <person name="Morin E."/>
            <person name="Murat C."/>
            <person name="Nolan M."/>
            <person name="Ohm R."/>
            <person name="Pangilinan J."/>
            <person name="Pereira M."/>
            <person name="Perotto S."/>
            <person name="Peter M."/>
            <person name="Riley R."/>
            <person name="Sitrit Y."/>
            <person name="Stielow B."/>
            <person name="Szollosi G."/>
            <person name="Zifcakova L."/>
            <person name="Stursova M."/>
            <person name="Spatafora J.W."/>
            <person name="Tedersoo L."/>
            <person name="Vaario L.-M."/>
            <person name="Yamada A."/>
            <person name="Yan M."/>
            <person name="Wang P."/>
            <person name="Xu J."/>
            <person name="Bruns T."/>
            <person name="Baldrian P."/>
            <person name="Vilgalys R."/>
            <person name="Henrissat B."/>
            <person name="Grigoriev I.V."/>
            <person name="Hibbett D."/>
            <person name="Nagy L.G."/>
            <person name="Martin F.M."/>
        </authorList>
    </citation>
    <scope>NUCLEOTIDE SEQUENCE</scope>
    <source>
        <strain evidence="2">BED1</strain>
    </source>
</reference>
<organism evidence="2 3">
    <name type="scientific">Boletus edulis BED1</name>
    <dbReference type="NCBI Taxonomy" id="1328754"/>
    <lineage>
        <taxon>Eukaryota</taxon>
        <taxon>Fungi</taxon>
        <taxon>Dikarya</taxon>
        <taxon>Basidiomycota</taxon>
        <taxon>Agaricomycotina</taxon>
        <taxon>Agaricomycetes</taxon>
        <taxon>Agaricomycetidae</taxon>
        <taxon>Boletales</taxon>
        <taxon>Boletineae</taxon>
        <taxon>Boletaceae</taxon>
        <taxon>Boletoideae</taxon>
        <taxon>Boletus</taxon>
    </lineage>
</organism>
<proteinExistence type="predicted"/>
<dbReference type="AlphaFoldDB" id="A0AAD4BBI0"/>
<feature type="compositionally biased region" description="Basic and acidic residues" evidence="1">
    <location>
        <begin position="17"/>
        <end position="31"/>
    </location>
</feature>
<reference evidence="2" key="2">
    <citation type="journal article" date="2020" name="Nat. Commun.">
        <title>Large-scale genome sequencing of mycorrhizal fungi provides insights into the early evolution of symbiotic traits.</title>
        <authorList>
            <person name="Miyauchi S."/>
            <person name="Kiss E."/>
            <person name="Kuo A."/>
            <person name="Drula E."/>
            <person name="Kohler A."/>
            <person name="Sanchez-Garcia M."/>
            <person name="Morin E."/>
            <person name="Andreopoulos B."/>
            <person name="Barry K.W."/>
            <person name="Bonito G."/>
            <person name="Buee M."/>
            <person name="Carver A."/>
            <person name="Chen C."/>
            <person name="Cichocki N."/>
            <person name="Clum A."/>
            <person name="Culley D."/>
            <person name="Crous P.W."/>
            <person name="Fauchery L."/>
            <person name="Girlanda M."/>
            <person name="Hayes R.D."/>
            <person name="Keri Z."/>
            <person name="LaButti K."/>
            <person name="Lipzen A."/>
            <person name="Lombard V."/>
            <person name="Magnuson J."/>
            <person name="Maillard F."/>
            <person name="Murat C."/>
            <person name="Nolan M."/>
            <person name="Ohm R.A."/>
            <person name="Pangilinan J."/>
            <person name="Pereira M.F."/>
            <person name="Perotto S."/>
            <person name="Peter M."/>
            <person name="Pfister S."/>
            <person name="Riley R."/>
            <person name="Sitrit Y."/>
            <person name="Stielow J.B."/>
            <person name="Szollosi G."/>
            <person name="Zifcakova L."/>
            <person name="Stursova M."/>
            <person name="Spatafora J.W."/>
            <person name="Tedersoo L."/>
            <person name="Vaario L.M."/>
            <person name="Yamada A."/>
            <person name="Yan M."/>
            <person name="Wang P."/>
            <person name="Xu J."/>
            <person name="Bruns T."/>
            <person name="Baldrian P."/>
            <person name="Vilgalys R."/>
            <person name="Dunand C."/>
            <person name="Henrissat B."/>
            <person name="Grigoriev I.V."/>
            <person name="Hibbett D."/>
            <person name="Nagy L.G."/>
            <person name="Martin F.M."/>
        </authorList>
    </citation>
    <scope>NUCLEOTIDE SEQUENCE</scope>
    <source>
        <strain evidence="2">BED1</strain>
    </source>
</reference>
<dbReference type="Proteomes" id="UP001194468">
    <property type="component" value="Unassembled WGS sequence"/>
</dbReference>
<dbReference type="EMBL" id="WHUW01000242">
    <property type="protein sequence ID" value="KAF8416788.1"/>
    <property type="molecule type" value="Genomic_DNA"/>
</dbReference>
<keyword evidence="3" id="KW-1185">Reference proteome</keyword>